<dbReference type="RefSeq" id="WP_075060377.1">
    <property type="nucleotide sequence ID" value="NZ_BMNL01000003.1"/>
</dbReference>
<evidence type="ECO:0000313" key="2">
    <source>
        <dbReference type="Proteomes" id="UP000610960"/>
    </source>
</evidence>
<comment type="caution">
    <text evidence="1">The sequence shown here is derived from an EMBL/GenBank/DDBJ whole genome shotgun (WGS) entry which is preliminary data.</text>
</comment>
<proteinExistence type="predicted"/>
<accession>A0A830GUW8</accession>
<protein>
    <submittedName>
        <fullName evidence="1">Uncharacterized protein</fullName>
    </submittedName>
</protein>
<evidence type="ECO:0000313" key="1">
    <source>
        <dbReference type="EMBL" id="GGP21808.1"/>
    </source>
</evidence>
<reference evidence="1" key="1">
    <citation type="journal article" date="2014" name="Int. J. Syst. Evol. Microbiol.">
        <title>Complete genome sequence of Corynebacterium casei LMG S-19264T (=DSM 44701T), isolated from a smear-ripened cheese.</title>
        <authorList>
            <consortium name="US DOE Joint Genome Institute (JGI-PGF)"/>
            <person name="Walter F."/>
            <person name="Albersmeier A."/>
            <person name="Kalinowski J."/>
            <person name="Ruckert C."/>
        </authorList>
    </citation>
    <scope>NUCLEOTIDE SEQUENCE</scope>
    <source>
        <strain evidence="1">JCM 10088</strain>
    </source>
</reference>
<reference evidence="1" key="2">
    <citation type="submission" date="2020-09" db="EMBL/GenBank/DDBJ databases">
        <authorList>
            <person name="Sun Q."/>
            <person name="Ohkuma M."/>
        </authorList>
    </citation>
    <scope>NUCLEOTIDE SEQUENCE</scope>
    <source>
        <strain evidence="1">JCM 10088</strain>
    </source>
</reference>
<organism evidence="1 2">
    <name type="scientific">Thermocladium modestius</name>
    <dbReference type="NCBI Taxonomy" id="62609"/>
    <lineage>
        <taxon>Archaea</taxon>
        <taxon>Thermoproteota</taxon>
        <taxon>Thermoprotei</taxon>
        <taxon>Thermoproteales</taxon>
        <taxon>Thermoproteaceae</taxon>
        <taxon>Thermocladium</taxon>
    </lineage>
</organism>
<sequence length="131" mass="14878">MNKSLALLIGNFDKIKHMNPKDVESTMGNILNLLYEVNDEVTDEDCCIKYVIDVLHELLAALHIAINYHSIGNYEERIMDEIAAMSKIPGSCSMDMRSTCIELAKKRETARSLYEGLVHELRLMGMSERSI</sequence>
<gene>
    <name evidence="1" type="ORF">GCM10007981_15120</name>
</gene>
<name>A0A830GUW8_9CREN</name>
<keyword evidence="2" id="KW-1185">Reference proteome</keyword>
<dbReference type="AlphaFoldDB" id="A0A830GUW8"/>
<dbReference type="EMBL" id="BMNL01000003">
    <property type="protein sequence ID" value="GGP21808.1"/>
    <property type="molecule type" value="Genomic_DNA"/>
</dbReference>
<dbReference type="Proteomes" id="UP000610960">
    <property type="component" value="Unassembled WGS sequence"/>
</dbReference>